<evidence type="ECO:0000313" key="3">
    <source>
        <dbReference type="Proteomes" id="UP000261704"/>
    </source>
</evidence>
<dbReference type="KEGG" id="pamo:BAR1_09460"/>
<reference evidence="2 3" key="1">
    <citation type="submission" date="2018-09" db="EMBL/GenBank/DDBJ databases">
        <title>Profundibacter amoris BAR1 gen. nov., sp. nov., a new member of the Roseobacter clade isolated at Lokis Castle Vent Field on the Arctic Mid-Oceanic Ridge.</title>
        <authorList>
            <person name="Le Moine Bauer S."/>
            <person name="Sjoeberg A.G."/>
            <person name="L'Haridon S."/>
            <person name="Stokke R."/>
            <person name="Roalkvam I."/>
            <person name="Steen I.H."/>
            <person name="Dahle H."/>
        </authorList>
    </citation>
    <scope>NUCLEOTIDE SEQUENCE [LARGE SCALE GENOMIC DNA]</scope>
    <source>
        <strain evidence="2 3">BAR1</strain>
    </source>
</reference>
<dbReference type="GO" id="GO:0016787">
    <property type="term" value="F:hydrolase activity"/>
    <property type="evidence" value="ECO:0007669"/>
    <property type="project" value="UniProtKB-KW"/>
</dbReference>
<dbReference type="EMBL" id="CP032125">
    <property type="protein sequence ID" value="AXX98136.1"/>
    <property type="molecule type" value="Genomic_DNA"/>
</dbReference>
<dbReference type="PANTHER" id="PTHR43194:SF2">
    <property type="entry name" value="PEROXISOMAL MEMBRANE PROTEIN LPX1"/>
    <property type="match status" value="1"/>
</dbReference>
<evidence type="ECO:0000259" key="1">
    <source>
        <dbReference type="Pfam" id="PF12697"/>
    </source>
</evidence>
<organism evidence="2 3">
    <name type="scientific">Profundibacter amoris</name>
    <dbReference type="NCBI Taxonomy" id="2171755"/>
    <lineage>
        <taxon>Bacteria</taxon>
        <taxon>Pseudomonadati</taxon>
        <taxon>Pseudomonadota</taxon>
        <taxon>Alphaproteobacteria</taxon>
        <taxon>Rhodobacterales</taxon>
        <taxon>Paracoccaceae</taxon>
        <taxon>Profundibacter</taxon>
    </lineage>
</organism>
<dbReference type="PANTHER" id="PTHR43194">
    <property type="entry name" value="HYDROLASE ALPHA/BETA FOLD FAMILY"/>
    <property type="match status" value="1"/>
</dbReference>
<dbReference type="AlphaFoldDB" id="A0A347UH08"/>
<evidence type="ECO:0000313" key="2">
    <source>
        <dbReference type="EMBL" id="AXX98136.1"/>
    </source>
</evidence>
<proteinExistence type="predicted"/>
<feature type="domain" description="AB hydrolase-1" evidence="1">
    <location>
        <begin position="19"/>
        <end position="249"/>
    </location>
</feature>
<sequence>MDLEIIIRKPQGKARSTPILFVHGMSFAAWGFEEYFAPYFNAQGFETHSVSLRYHGGSGDNAKVRWVPISAYVKDIKQAIGQIGQPPILVGHSMGGLLSQIVARDQEVAALVTLASVPPAGFLPTILRLTRQHPLLMLKCNLTANLRPFLKNPDVTPDMFFAGGMPESEKMRFYDMLCDESFRAFLDMLFPRPGIGRHGKPVLVMGAQGDPAVSSGMVRATAKKHGVEAVIYPDAGHCLMLDKNWEKYAGHMLKWMEGNGF</sequence>
<keyword evidence="2" id="KW-0378">Hydrolase</keyword>
<dbReference type="OrthoDB" id="9814966at2"/>
<dbReference type="Pfam" id="PF12697">
    <property type="entry name" value="Abhydrolase_6"/>
    <property type="match status" value="1"/>
</dbReference>
<dbReference type="Gene3D" id="3.40.50.1820">
    <property type="entry name" value="alpha/beta hydrolase"/>
    <property type="match status" value="1"/>
</dbReference>
<protein>
    <submittedName>
        <fullName evidence="2">Alpha/beta fold hydrolase</fullName>
    </submittedName>
</protein>
<dbReference type="SUPFAM" id="SSF53474">
    <property type="entry name" value="alpha/beta-Hydrolases"/>
    <property type="match status" value="1"/>
</dbReference>
<dbReference type="InterPro" id="IPR029058">
    <property type="entry name" value="AB_hydrolase_fold"/>
</dbReference>
<keyword evidence="3" id="KW-1185">Reference proteome</keyword>
<dbReference type="Proteomes" id="UP000261704">
    <property type="component" value="Chromosome"/>
</dbReference>
<gene>
    <name evidence="2" type="ORF">BAR1_09460</name>
</gene>
<dbReference type="InterPro" id="IPR050228">
    <property type="entry name" value="Carboxylesterase_BioH"/>
</dbReference>
<dbReference type="InterPro" id="IPR000073">
    <property type="entry name" value="AB_hydrolase_1"/>
</dbReference>
<name>A0A347UH08_9RHOB</name>
<dbReference type="RefSeq" id="WP_118942792.1">
    <property type="nucleotide sequence ID" value="NZ_CP032125.1"/>
</dbReference>
<accession>A0A347UH08</accession>